<dbReference type="AlphaFoldDB" id="A0A4Y9T4B5"/>
<name>A0A4Y9T4B5_9BURK</name>
<evidence type="ECO:0000313" key="2">
    <source>
        <dbReference type="Proteomes" id="UP000297258"/>
    </source>
</evidence>
<protein>
    <submittedName>
        <fullName evidence="1">Type II secretion system protein</fullName>
    </submittedName>
</protein>
<proteinExistence type="predicted"/>
<sequence>MQRRPNNAGFTYLALLFFVAIAGVFAASVGMIWSTESQRGKEQLLIYVGGQYRKAIESYYEKTPGTVKQYPKDLNDLLYDKRQAGTVRHLRRSYIDPITDSADWGIVHAPDGGIMGVYSKSQKRPLKTNHLPVPIPISTPAETYSQWRFAFSPNSSK</sequence>
<reference evidence="1 2" key="1">
    <citation type="submission" date="2019-03" db="EMBL/GenBank/DDBJ databases">
        <title>Draft genome of Massilia hortus sp. nov., a novel bacterial species of the Oxalobacteraceae family.</title>
        <authorList>
            <person name="Peta V."/>
            <person name="Raths R."/>
            <person name="Bucking H."/>
        </authorList>
    </citation>
    <scope>NUCLEOTIDE SEQUENCE [LARGE SCALE GENOMIC DNA]</scope>
    <source>
        <strain evidence="1 2">ONC3</strain>
    </source>
</reference>
<dbReference type="RefSeq" id="WP_135188497.1">
    <property type="nucleotide sequence ID" value="NZ_SPUM01000026.1"/>
</dbReference>
<evidence type="ECO:0000313" key="1">
    <source>
        <dbReference type="EMBL" id="TFW34412.1"/>
    </source>
</evidence>
<keyword evidence="2" id="KW-1185">Reference proteome</keyword>
<dbReference type="EMBL" id="SPUM01000026">
    <property type="protein sequence ID" value="TFW34412.1"/>
    <property type="molecule type" value="Genomic_DNA"/>
</dbReference>
<gene>
    <name evidence="1" type="ORF">E4O92_04210</name>
</gene>
<comment type="caution">
    <text evidence="1">The sequence shown here is derived from an EMBL/GenBank/DDBJ whole genome shotgun (WGS) entry which is preliminary data.</text>
</comment>
<accession>A0A4Y9T4B5</accession>
<dbReference type="Proteomes" id="UP000297258">
    <property type="component" value="Unassembled WGS sequence"/>
</dbReference>
<organism evidence="1 2">
    <name type="scientific">Massilia horti</name>
    <dbReference type="NCBI Taxonomy" id="2562153"/>
    <lineage>
        <taxon>Bacteria</taxon>
        <taxon>Pseudomonadati</taxon>
        <taxon>Pseudomonadota</taxon>
        <taxon>Betaproteobacteria</taxon>
        <taxon>Burkholderiales</taxon>
        <taxon>Oxalobacteraceae</taxon>
        <taxon>Telluria group</taxon>
        <taxon>Massilia</taxon>
    </lineage>
</organism>
<dbReference type="OrthoDB" id="5608857at2"/>